<gene>
    <name evidence="1" type="ORF">HXO56_11295</name>
</gene>
<dbReference type="EMBL" id="JABZXJ010000083">
    <property type="protein sequence ID" value="MBF1650646.1"/>
    <property type="molecule type" value="Genomic_DNA"/>
</dbReference>
<keyword evidence="1" id="KW-0645">Protease</keyword>
<sequence length="136" mass="14675">MKTQLDKLFQERTYPTHSMLVTALDGTRELYADAPDTPRLPASNMKILTYFALVQTAPERTFTTSVAQGKNGLFLVAGGDTLLVEGATEPATAGSPTMRAGLSTLAADTVQQMNERKVAHDTFPVYLDTTIYTGSA</sequence>
<dbReference type="SUPFAM" id="SSF56601">
    <property type="entry name" value="beta-lactamase/transpeptidase-like"/>
    <property type="match status" value="1"/>
</dbReference>
<dbReference type="GO" id="GO:0004185">
    <property type="term" value="F:serine-type carboxypeptidase activity"/>
    <property type="evidence" value="ECO:0007669"/>
    <property type="project" value="InterPro"/>
</dbReference>
<dbReference type="Gene3D" id="3.40.710.10">
    <property type="entry name" value="DD-peptidase/beta-lactamase superfamily"/>
    <property type="match status" value="1"/>
</dbReference>
<evidence type="ECO:0000313" key="2">
    <source>
        <dbReference type="Proteomes" id="UP000769484"/>
    </source>
</evidence>
<dbReference type="Proteomes" id="UP000769484">
    <property type="component" value="Unassembled WGS sequence"/>
</dbReference>
<evidence type="ECO:0000313" key="1">
    <source>
        <dbReference type="EMBL" id="MBF1650646.1"/>
    </source>
</evidence>
<keyword evidence="1" id="KW-0378">Hydrolase</keyword>
<keyword evidence="1" id="KW-0121">Carboxypeptidase</keyword>
<dbReference type="Pfam" id="PF02113">
    <property type="entry name" value="Peptidase_S13"/>
    <property type="match status" value="1"/>
</dbReference>
<accession>A0A930KLI8</accession>
<feature type="non-terminal residue" evidence="1">
    <location>
        <position position="136"/>
    </location>
</feature>
<dbReference type="InterPro" id="IPR000667">
    <property type="entry name" value="Peptidase_S13"/>
</dbReference>
<dbReference type="GO" id="GO:0006508">
    <property type="term" value="P:proteolysis"/>
    <property type="evidence" value="ECO:0007669"/>
    <property type="project" value="InterPro"/>
</dbReference>
<protein>
    <submittedName>
        <fullName evidence="1">D-alanyl-D-alanine carboxypeptidase</fullName>
    </submittedName>
</protein>
<comment type="caution">
    <text evidence="1">The sequence shown here is derived from an EMBL/GenBank/DDBJ whole genome shotgun (WGS) entry which is preliminary data.</text>
</comment>
<dbReference type="AlphaFoldDB" id="A0A930KLI8"/>
<dbReference type="InterPro" id="IPR012338">
    <property type="entry name" value="Beta-lactam/transpept-like"/>
</dbReference>
<reference evidence="1" key="1">
    <citation type="submission" date="2020-04" db="EMBL/GenBank/DDBJ databases">
        <title>Deep metagenomics examines the oral microbiome during advanced dental caries in children, revealing novel taxa and co-occurrences with host molecules.</title>
        <authorList>
            <person name="Baker J.L."/>
            <person name="Morton J.T."/>
            <person name="Dinis M."/>
            <person name="Alvarez R."/>
            <person name="Tran N.C."/>
            <person name="Knight R."/>
            <person name="Edlund A."/>
        </authorList>
    </citation>
    <scope>NUCLEOTIDE SEQUENCE</scope>
    <source>
        <strain evidence="1">JCVI_47_bin.4</strain>
    </source>
</reference>
<organism evidence="1 2">
    <name type="scientific">Rothia dentocariosa</name>
    <dbReference type="NCBI Taxonomy" id="2047"/>
    <lineage>
        <taxon>Bacteria</taxon>
        <taxon>Bacillati</taxon>
        <taxon>Actinomycetota</taxon>
        <taxon>Actinomycetes</taxon>
        <taxon>Micrococcales</taxon>
        <taxon>Micrococcaceae</taxon>
        <taxon>Rothia</taxon>
    </lineage>
</organism>
<name>A0A930KLI8_9MICC</name>
<proteinExistence type="predicted"/>